<dbReference type="SMART" id="SM00382">
    <property type="entry name" value="AAA"/>
    <property type="match status" value="1"/>
</dbReference>
<dbReference type="AlphaFoldDB" id="A0A3A6QJZ6"/>
<feature type="domain" description="ABC transporter" evidence="9">
    <location>
        <begin position="2"/>
        <end position="256"/>
    </location>
</feature>
<dbReference type="GO" id="GO:0016887">
    <property type="term" value="F:ATP hydrolysis activity"/>
    <property type="evidence" value="ECO:0007669"/>
    <property type="project" value="InterPro"/>
</dbReference>
<evidence type="ECO:0000256" key="1">
    <source>
        <dbReference type="ARBA" id="ARBA00022448"/>
    </source>
</evidence>
<dbReference type="EC" id="7.6.2.8" evidence="8"/>
<comment type="subunit">
    <text evidence="8">The complex is composed of two ATP-binding proteins (BtuD), two transmembrane proteins (BtuC) and a solute-binding protein (BtuF).</text>
</comment>
<dbReference type="GO" id="GO:0005886">
    <property type="term" value="C:plasma membrane"/>
    <property type="evidence" value="ECO:0007669"/>
    <property type="project" value="UniProtKB-SubCell"/>
</dbReference>
<comment type="caution">
    <text evidence="10">The sequence shown here is derived from an EMBL/GenBank/DDBJ whole genome shotgun (WGS) entry which is preliminary data.</text>
</comment>
<dbReference type="GO" id="GO:0015420">
    <property type="term" value="F:ABC-type vitamin B12 transporter activity"/>
    <property type="evidence" value="ECO:0007669"/>
    <property type="project" value="UniProtKB-UniRule"/>
</dbReference>
<dbReference type="InterPro" id="IPR003593">
    <property type="entry name" value="AAA+_ATPase"/>
</dbReference>
<keyword evidence="7 8" id="KW-0472">Membrane</keyword>
<accession>A0A3A6QJZ6</accession>
<reference evidence="10 11" key="1">
    <citation type="submission" date="2018-08" db="EMBL/GenBank/DDBJ databases">
        <title>Vibrio isolated from the Eastern China Marginal Seas.</title>
        <authorList>
            <person name="Li Y."/>
        </authorList>
    </citation>
    <scope>NUCLEOTIDE SEQUENCE [LARGE SCALE GENOMIC DNA]</scope>
    <source>
        <strain evidence="10 11">BEI233</strain>
    </source>
</reference>
<evidence type="ECO:0000256" key="5">
    <source>
        <dbReference type="ARBA" id="ARBA00022840"/>
    </source>
</evidence>
<evidence type="ECO:0000256" key="6">
    <source>
        <dbReference type="ARBA" id="ARBA00022967"/>
    </source>
</evidence>
<dbReference type="GO" id="GO:0005524">
    <property type="term" value="F:ATP binding"/>
    <property type="evidence" value="ECO:0007669"/>
    <property type="project" value="UniProtKB-KW"/>
</dbReference>
<dbReference type="InterPro" id="IPR050153">
    <property type="entry name" value="Metal_Ion_Import_ABC"/>
</dbReference>
<dbReference type="InterPro" id="IPR027417">
    <property type="entry name" value="P-loop_NTPase"/>
</dbReference>
<organism evidence="10 11">
    <name type="scientific">Vibrio sinensis</name>
    <dbReference type="NCBI Taxonomy" id="2302434"/>
    <lineage>
        <taxon>Bacteria</taxon>
        <taxon>Pseudomonadati</taxon>
        <taxon>Pseudomonadota</taxon>
        <taxon>Gammaproteobacteria</taxon>
        <taxon>Vibrionales</taxon>
        <taxon>Vibrionaceae</taxon>
        <taxon>Vibrio</taxon>
    </lineage>
</organism>
<keyword evidence="4 8" id="KW-0547">Nucleotide-binding</keyword>
<dbReference type="EMBL" id="QVMU01000004">
    <property type="protein sequence ID" value="RJX72915.1"/>
    <property type="molecule type" value="Genomic_DNA"/>
</dbReference>
<keyword evidence="5 8" id="KW-0067">ATP-binding</keyword>
<feature type="binding site" evidence="8">
    <location>
        <begin position="30"/>
        <end position="37"/>
    </location>
    <ligand>
        <name>ATP</name>
        <dbReference type="ChEBI" id="CHEBI:30616"/>
    </ligand>
</feature>
<comment type="subcellular location">
    <subcellularLocation>
        <location evidence="8">Cell membrane</location>
        <topology evidence="8">Peripheral membrane protein</topology>
    </subcellularLocation>
</comment>
<dbReference type="HAMAP" id="MF_01005">
    <property type="entry name" value="BtuD"/>
    <property type="match status" value="1"/>
</dbReference>
<dbReference type="RefSeq" id="WP_120030238.1">
    <property type="nucleotide sequence ID" value="NZ_QVMU01000004.1"/>
</dbReference>
<dbReference type="FunFam" id="3.40.50.300:FF:000462">
    <property type="entry name" value="Vitamin B12 import ATP-binding protein BtuD"/>
    <property type="match status" value="1"/>
</dbReference>
<dbReference type="InterPro" id="IPR023693">
    <property type="entry name" value="ABC_transptr_BtuD"/>
</dbReference>
<sequence length="271" mass="29509">MIHVNGVSVSSRLLPLSFQCKAGEIIHVIGPNGSGKSTLLSAIAGLLPYKGQVEIFDLNVASASLETLASYRAMLSQSDRPAFNLDVAQYLSLSIPNQTKGNASKINSLDAKTSEINASKINASEINRVVNELTGLLRLEDKLHRSIHHLSGGEWQRVRLCAICLQVWPSLNPFAKLLILDEPAAPLDIGQEGLLYQLIQHVSSLGIAVIMSNHDLNRTAKYADKAVLLDKGVMQAEGPVQSVLDPELLSRVYHTQVERVMVKGQSILLFD</sequence>
<evidence type="ECO:0000256" key="2">
    <source>
        <dbReference type="ARBA" id="ARBA00022475"/>
    </source>
</evidence>
<keyword evidence="6 8" id="KW-1278">Translocase</keyword>
<evidence type="ECO:0000256" key="3">
    <source>
        <dbReference type="ARBA" id="ARBA00022519"/>
    </source>
</evidence>
<dbReference type="SUPFAM" id="SSF52540">
    <property type="entry name" value="P-loop containing nucleoside triphosphate hydrolases"/>
    <property type="match status" value="1"/>
</dbReference>
<name>A0A3A6QJZ6_9VIBR</name>
<keyword evidence="2 8" id="KW-1003">Cell membrane</keyword>
<keyword evidence="1 8" id="KW-0813">Transport</keyword>
<evidence type="ECO:0000256" key="4">
    <source>
        <dbReference type="ARBA" id="ARBA00022741"/>
    </source>
</evidence>
<dbReference type="Proteomes" id="UP000273252">
    <property type="component" value="Unassembled WGS sequence"/>
</dbReference>
<dbReference type="Pfam" id="PF00005">
    <property type="entry name" value="ABC_tran"/>
    <property type="match status" value="1"/>
</dbReference>
<keyword evidence="3" id="KW-0997">Cell inner membrane</keyword>
<dbReference type="PANTHER" id="PTHR42734">
    <property type="entry name" value="METAL TRANSPORT SYSTEM ATP-BINDING PROTEIN TM_0124-RELATED"/>
    <property type="match status" value="1"/>
</dbReference>
<evidence type="ECO:0000259" key="9">
    <source>
        <dbReference type="PROSITE" id="PS50893"/>
    </source>
</evidence>
<dbReference type="PANTHER" id="PTHR42734:SF18">
    <property type="entry name" value="VITAMIN B12 IMPORT ATP-BINDING PROTEIN BTUD"/>
    <property type="match status" value="1"/>
</dbReference>
<comment type="function">
    <text evidence="8">Part of the ABC transporter complex BtuCDF involved in vitamin B12 import. Responsible for energy coupling to the transport system.</text>
</comment>
<evidence type="ECO:0000256" key="7">
    <source>
        <dbReference type="ARBA" id="ARBA00023136"/>
    </source>
</evidence>
<dbReference type="PROSITE" id="PS50893">
    <property type="entry name" value="ABC_TRANSPORTER_2"/>
    <property type="match status" value="1"/>
</dbReference>
<protein>
    <recommendedName>
        <fullName evidence="8">Vitamin B12 import ATP-binding protein BtuD</fullName>
        <ecNumber evidence="8">7.6.2.8</ecNumber>
    </recommendedName>
    <alternativeName>
        <fullName evidence="8">Vitamin B12-transporting ATPase</fullName>
    </alternativeName>
</protein>
<dbReference type="OrthoDB" id="5292475at2"/>
<comment type="similarity">
    <text evidence="8">Belongs to the ABC transporter superfamily. Vitamin B12 importer (TC 3.A.1.13.1) family.</text>
</comment>
<proteinExistence type="inferred from homology"/>
<evidence type="ECO:0000313" key="10">
    <source>
        <dbReference type="EMBL" id="RJX72915.1"/>
    </source>
</evidence>
<keyword evidence="11" id="KW-1185">Reference proteome</keyword>
<gene>
    <name evidence="8" type="primary">btuD</name>
    <name evidence="10" type="ORF">DZ860_07095</name>
</gene>
<evidence type="ECO:0000313" key="11">
    <source>
        <dbReference type="Proteomes" id="UP000273252"/>
    </source>
</evidence>
<dbReference type="Gene3D" id="3.40.50.300">
    <property type="entry name" value="P-loop containing nucleotide triphosphate hydrolases"/>
    <property type="match status" value="1"/>
</dbReference>
<comment type="catalytic activity">
    <reaction evidence="8">
        <text>an R-cob(III)alamin(out) + ATP + H2O = an R-cob(III)alamin(in) + ADP + phosphate + H(+)</text>
        <dbReference type="Rhea" id="RHEA:17873"/>
        <dbReference type="ChEBI" id="CHEBI:15377"/>
        <dbReference type="ChEBI" id="CHEBI:15378"/>
        <dbReference type="ChEBI" id="CHEBI:30616"/>
        <dbReference type="ChEBI" id="CHEBI:43474"/>
        <dbReference type="ChEBI" id="CHEBI:140785"/>
        <dbReference type="ChEBI" id="CHEBI:456216"/>
        <dbReference type="EC" id="7.6.2.8"/>
    </reaction>
</comment>
<dbReference type="InterPro" id="IPR003439">
    <property type="entry name" value="ABC_transporter-like_ATP-bd"/>
</dbReference>
<evidence type="ECO:0000256" key="8">
    <source>
        <dbReference type="HAMAP-Rule" id="MF_01005"/>
    </source>
</evidence>